<keyword evidence="3" id="KW-1185">Reference proteome</keyword>
<dbReference type="SUPFAM" id="SSF54695">
    <property type="entry name" value="POZ domain"/>
    <property type="match status" value="1"/>
</dbReference>
<dbReference type="InterPro" id="IPR011333">
    <property type="entry name" value="SKP1/BTB/POZ_sf"/>
</dbReference>
<dbReference type="Gene3D" id="3.30.710.10">
    <property type="entry name" value="Potassium Channel Kv1.1, Chain A"/>
    <property type="match status" value="1"/>
</dbReference>
<dbReference type="OrthoDB" id="2414723at2759"/>
<evidence type="ECO:0000313" key="2">
    <source>
        <dbReference type="EMBL" id="CEM03439.1"/>
    </source>
</evidence>
<reference evidence="2 3" key="1">
    <citation type="submission" date="2014-11" db="EMBL/GenBank/DDBJ databases">
        <authorList>
            <person name="Zhu J."/>
            <person name="Qi W."/>
            <person name="Song R."/>
        </authorList>
    </citation>
    <scope>NUCLEOTIDE SEQUENCE [LARGE SCALE GENOMIC DNA]</scope>
</reference>
<organism evidence="2 3">
    <name type="scientific">Vitrella brassicaformis (strain CCMP3155)</name>
    <dbReference type="NCBI Taxonomy" id="1169540"/>
    <lineage>
        <taxon>Eukaryota</taxon>
        <taxon>Sar</taxon>
        <taxon>Alveolata</taxon>
        <taxon>Colpodellida</taxon>
        <taxon>Vitrellaceae</taxon>
        <taxon>Vitrella</taxon>
    </lineage>
</organism>
<accession>A0A0G4EXU8</accession>
<evidence type="ECO:0008006" key="4">
    <source>
        <dbReference type="Google" id="ProtNLM"/>
    </source>
</evidence>
<feature type="region of interest" description="Disordered" evidence="1">
    <location>
        <begin position="180"/>
        <end position="204"/>
    </location>
</feature>
<name>A0A0G4EXU8_VITBC</name>
<dbReference type="PhylomeDB" id="A0A0G4EXU8"/>
<dbReference type="VEuPathDB" id="CryptoDB:Vbra_13904"/>
<dbReference type="AlphaFoldDB" id="A0A0G4EXU8"/>
<dbReference type="InParanoid" id="A0A0G4EXU8"/>
<dbReference type="Proteomes" id="UP000041254">
    <property type="component" value="Unassembled WGS sequence"/>
</dbReference>
<proteinExistence type="predicted"/>
<protein>
    <recommendedName>
        <fullName evidence="4">BTB domain-containing protein</fullName>
    </recommendedName>
</protein>
<sequence length="204" mass="22400">MAASAAAAAAAGEKRKCPDGAVGESASLGALHQSIQYSRSVTNALQAMLEDLEERQRALGGSAAAPNKPVDELMKEVLELNVSGEQVRVQRSTLCAVKDSVLATLFGGKFDAAFIRDEKDRIFLQIYPPAFTWLVMNLIMYEEEQVDNIAIPPSKQHDTPFTYWVELLLWDPFHKRRPGGDAFSPLPTQPRTSSRMPGSPLRLS</sequence>
<evidence type="ECO:0000313" key="3">
    <source>
        <dbReference type="Proteomes" id="UP000041254"/>
    </source>
</evidence>
<dbReference type="EMBL" id="CDMY01000341">
    <property type="protein sequence ID" value="CEM03439.1"/>
    <property type="molecule type" value="Genomic_DNA"/>
</dbReference>
<gene>
    <name evidence="2" type="ORF">Vbra_13904</name>
</gene>
<evidence type="ECO:0000256" key="1">
    <source>
        <dbReference type="SAM" id="MobiDB-lite"/>
    </source>
</evidence>